<dbReference type="Proteomes" id="UP000221653">
    <property type="component" value="Unassembled WGS sequence"/>
</dbReference>
<evidence type="ECO:0000313" key="3">
    <source>
        <dbReference type="EMBL" id="PFG27950.1"/>
    </source>
</evidence>
<reference evidence="3 4" key="1">
    <citation type="submission" date="2017-10" db="EMBL/GenBank/DDBJ databases">
        <title>Sequencing the genomes of 1000 actinobacteria strains.</title>
        <authorList>
            <person name="Klenk H.-P."/>
        </authorList>
    </citation>
    <scope>NUCLEOTIDE SEQUENCE [LARGE SCALE GENOMIC DNA]</scope>
    <source>
        <strain evidence="3 4">DSM 20688</strain>
    </source>
</reference>
<feature type="chain" id="PRO_5039303563" description="Secreted protein" evidence="2">
    <location>
        <begin position="29"/>
        <end position="188"/>
    </location>
</feature>
<feature type="signal peptide" evidence="2">
    <location>
        <begin position="1"/>
        <end position="28"/>
    </location>
</feature>
<evidence type="ECO:0008006" key="5">
    <source>
        <dbReference type="Google" id="ProtNLM"/>
    </source>
</evidence>
<sequence length="188" mass="19444">MRAFTKGALAITAAAAVTTGVCAPAANAMSVKVDGQVCTFTIPESEKHIFEMENGTWTLTPNEAQGYIAGGLAYIDSYESLLAENEAKRKAGTISEFDYHDAKVRAEQVNKYYGGMMPALRACVEGKDLSQTSSEAQVALSSADGKGLTPAGIGVTVAGAVAAVLGLLVAALPQIKPLLPAQIANLLP</sequence>
<proteinExistence type="predicted"/>
<name>A0A2A9DPV4_9CORY</name>
<protein>
    <recommendedName>
        <fullName evidence="5">Secreted protein</fullName>
    </recommendedName>
</protein>
<accession>A0A2A9DPV4</accession>
<comment type="caution">
    <text evidence="3">The sequence shown here is derived from an EMBL/GenBank/DDBJ whole genome shotgun (WGS) entry which is preliminary data.</text>
</comment>
<organism evidence="3 4">
    <name type="scientific">Corynebacterium renale</name>
    <dbReference type="NCBI Taxonomy" id="1724"/>
    <lineage>
        <taxon>Bacteria</taxon>
        <taxon>Bacillati</taxon>
        <taxon>Actinomycetota</taxon>
        <taxon>Actinomycetes</taxon>
        <taxon>Mycobacteriales</taxon>
        <taxon>Corynebacteriaceae</taxon>
        <taxon>Corynebacterium</taxon>
    </lineage>
</organism>
<dbReference type="EMBL" id="PDJF01000001">
    <property type="protein sequence ID" value="PFG27950.1"/>
    <property type="molecule type" value="Genomic_DNA"/>
</dbReference>
<keyword evidence="1" id="KW-0472">Membrane</keyword>
<keyword evidence="4" id="KW-1185">Reference proteome</keyword>
<keyword evidence="1" id="KW-1133">Transmembrane helix</keyword>
<dbReference type="STRING" id="1724.GCA_001044175_02317"/>
<dbReference type="OrthoDB" id="10014642at2"/>
<keyword evidence="1" id="KW-0812">Transmembrane</keyword>
<feature type="transmembrane region" description="Helical" evidence="1">
    <location>
        <begin position="151"/>
        <end position="172"/>
    </location>
</feature>
<evidence type="ECO:0000313" key="4">
    <source>
        <dbReference type="Proteomes" id="UP000221653"/>
    </source>
</evidence>
<evidence type="ECO:0000256" key="1">
    <source>
        <dbReference type="SAM" id="Phobius"/>
    </source>
</evidence>
<keyword evidence="2" id="KW-0732">Signal</keyword>
<gene>
    <name evidence="3" type="ORF">ATK06_1032</name>
</gene>
<dbReference type="AlphaFoldDB" id="A0A2A9DPV4"/>
<dbReference type="RefSeq" id="WP_048380902.1">
    <property type="nucleotide sequence ID" value="NZ_LDYE01000008.1"/>
</dbReference>
<evidence type="ECO:0000256" key="2">
    <source>
        <dbReference type="SAM" id="SignalP"/>
    </source>
</evidence>